<reference evidence="2" key="1">
    <citation type="journal article" date="2023" name="IScience">
        <title>Live-bearing cockroach genome reveals convergent evolutionary mechanisms linked to viviparity in insects and beyond.</title>
        <authorList>
            <person name="Fouks B."/>
            <person name="Harrison M.C."/>
            <person name="Mikhailova A.A."/>
            <person name="Marchal E."/>
            <person name="English S."/>
            <person name="Carruthers M."/>
            <person name="Jennings E.C."/>
            <person name="Chiamaka E.L."/>
            <person name="Frigard R.A."/>
            <person name="Pippel M."/>
            <person name="Attardo G.M."/>
            <person name="Benoit J.B."/>
            <person name="Bornberg-Bauer E."/>
            <person name="Tobe S.S."/>
        </authorList>
    </citation>
    <scope>NUCLEOTIDE SEQUENCE</scope>
    <source>
        <strain evidence="2">Stay&amp;Tobe</strain>
    </source>
</reference>
<evidence type="ECO:0000313" key="3">
    <source>
        <dbReference type="Proteomes" id="UP001233999"/>
    </source>
</evidence>
<reference evidence="2" key="2">
    <citation type="submission" date="2023-05" db="EMBL/GenBank/DDBJ databases">
        <authorList>
            <person name="Fouks B."/>
        </authorList>
    </citation>
    <scope>NUCLEOTIDE SEQUENCE</scope>
    <source>
        <strain evidence="2">Stay&amp;Tobe</strain>
        <tissue evidence="2">Testes</tissue>
    </source>
</reference>
<keyword evidence="3" id="KW-1185">Reference proteome</keyword>
<sequence>RSLSIFFVWSKWPKTCANTLNCCLTSTFNFGIFVFFCYGVIYVYPTLILYLV</sequence>
<proteinExistence type="predicted"/>
<dbReference type="Proteomes" id="UP001233999">
    <property type="component" value="Unassembled WGS sequence"/>
</dbReference>
<keyword evidence="1" id="KW-0472">Membrane</keyword>
<feature type="non-terminal residue" evidence="2">
    <location>
        <position position="52"/>
    </location>
</feature>
<organism evidence="2 3">
    <name type="scientific">Diploptera punctata</name>
    <name type="common">Pacific beetle cockroach</name>
    <dbReference type="NCBI Taxonomy" id="6984"/>
    <lineage>
        <taxon>Eukaryota</taxon>
        <taxon>Metazoa</taxon>
        <taxon>Ecdysozoa</taxon>
        <taxon>Arthropoda</taxon>
        <taxon>Hexapoda</taxon>
        <taxon>Insecta</taxon>
        <taxon>Pterygota</taxon>
        <taxon>Neoptera</taxon>
        <taxon>Polyneoptera</taxon>
        <taxon>Dictyoptera</taxon>
        <taxon>Blattodea</taxon>
        <taxon>Blaberoidea</taxon>
        <taxon>Blaberidae</taxon>
        <taxon>Diplopterinae</taxon>
        <taxon>Diploptera</taxon>
    </lineage>
</organism>
<evidence type="ECO:0000256" key="1">
    <source>
        <dbReference type="SAM" id="Phobius"/>
    </source>
</evidence>
<feature type="non-terminal residue" evidence="2">
    <location>
        <position position="1"/>
    </location>
</feature>
<keyword evidence="1" id="KW-1133">Transmembrane helix</keyword>
<keyword evidence="1" id="KW-0812">Transmembrane</keyword>
<feature type="transmembrane region" description="Helical" evidence="1">
    <location>
        <begin position="30"/>
        <end position="51"/>
    </location>
</feature>
<dbReference type="AlphaFoldDB" id="A0AAD8EHG5"/>
<comment type="caution">
    <text evidence="2">The sequence shown here is derived from an EMBL/GenBank/DDBJ whole genome shotgun (WGS) entry which is preliminary data.</text>
</comment>
<evidence type="ECO:0000313" key="2">
    <source>
        <dbReference type="EMBL" id="KAJ9589737.1"/>
    </source>
</evidence>
<name>A0AAD8EHG5_DIPPU</name>
<accession>A0AAD8EHG5</accession>
<dbReference type="EMBL" id="JASPKZ010004914">
    <property type="protein sequence ID" value="KAJ9589737.1"/>
    <property type="molecule type" value="Genomic_DNA"/>
</dbReference>
<gene>
    <name evidence="2" type="ORF">L9F63_017076</name>
</gene>
<protein>
    <submittedName>
        <fullName evidence="2">Uncharacterized protein</fullName>
    </submittedName>
</protein>